<dbReference type="OrthoDB" id="9815315at2"/>
<proteinExistence type="predicted"/>
<accession>A0A2N6UEL6</accession>
<keyword evidence="2" id="KW-1185">Reference proteome</keyword>
<evidence type="ECO:0000313" key="1">
    <source>
        <dbReference type="EMBL" id="PMC80043.1"/>
    </source>
</evidence>
<dbReference type="InterPro" id="IPR038084">
    <property type="entry name" value="PduO/GlcC-like_sf"/>
</dbReference>
<dbReference type="Proteomes" id="UP000235701">
    <property type="component" value="Unassembled WGS sequence"/>
</dbReference>
<reference evidence="1 2" key="1">
    <citation type="submission" date="2017-09" db="EMBL/GenBank/DDBJ databases">
        <title>Bacterial strain isolated from the female urinary microbiota.</title>
        <authorList>
            <person name="Thomas-White K."/>
            <person name="Kumar N."/>
            <person name="Forster S."/>
            <person name="Putonti C."/>
            <person name="Lawley T."/>
            <person name="Wolfe A.J."/>
        </authorList>
    </citation>
    <scope>NUCLEOTIDE SEQUENCE [LARGE SCALE GENOMIC DNA]</scope>
    <source>
        <strain evidence="1 2">UMB0240</strain>
    </source>
</reference>
<sequence length="72" mass="8074">MNTIPYVWYNRQEHSAYSNWLDDPTFGIAGGSFLLIVNHELKGAVTVSGLAQEDDHAIVVEALRNVKVKFNL</sequence>
<dbReference type="InterPro" id="IPR005624">
    <property type="entry name" value="PduO/GlcC-like"/>
</dbReference>
<dbReference type="AlphaFoldDB" id="A0A2N6UEL6"/>
<dbReference type="Pfam" id="PF03928">
    <property type="entry name" value="HbpS-like"/>
    <property type="match status" value="1"/>
</dbReference>
<protein>
    <submittedName>
        <fullName evidence="1">Uncharacterized protein</fullName>
    </submittedName>
</protein>
<comment type="caution">
    <text evidence="1">The sequence shown here is derived from an EMBL/GenBank/DDBJ whole genome shotgun (WGS) entry which is preliminary data.</text>
</comment>
<gene>
    <name evidence="1" type="ORF">CJ191_03630</name>
</gene>
<organism evidence="1 2">
    <name type="scientific">Aerococcus viridans</name>
    <dbReference type="NCBI Taxonomy" id="1377"/>
    <lineage>
        <taxon>Bacteria</taxon>
        <taxon>Bacillati</taxon>
        <taxon>Bacillota</taxon>
        <taxon>Bacilli</taxon>
        <taxon>Lactobacillales</taxon>
        <taxon>Aerococcaceae</taxon>
        <taxon>Aerococcus</taxon>
    </lineage>
</organism>
<dbReference type="Gene3D" id="3.30.450.150">
    <property type="entry name" value="Haem-degrading domain"/>
    <property type="match status" value="1"/>
</dbReference>
<dbReference type="EMBL" id="PNHQ01000006">
    <property type="protein sequence ID" value="PMC80043.1"/>
    <property type="molecule type" value="Genomic_DNA"/>
</dbReference>
<name>A0A2N6UEL6_9LACT</name>
<dbReference type="RefSeq" id="WP_070467467.1">
    <property type="nucleotide sequence ID" value="NZ_PNHQ01000006.1"/>
</dbReference>
<dbReference type="SUPFAM" id="SSF143744">
    <property type="entry name" value="GlcG-like"/>
    <property type="match status" value="1"/>
</dbReference>
<evidence type="ECO:0000313" key="2">
    <source>
        <dbReference type="Proteomes" id="UP000235701"/>
    </source>
</evidence>